<proteinExistence type="predicted"/>
<dbReference type="RefSeq" id="XP_037878979.1">
    <property type="nucleotide sequence ID" value="XM_038023125.1"/>
</dbReference>
<protein>
    <submittedName>
        <fullName evidence="1">Uncharacterized protein</fullName>
    </submittedName>
</protein>
<dbReference type="AlphaFoldDB" id="U6KIQ5"/>
<name>U6KIQ5_9EIME</name>
<keyword evidence="2" id="KW-1185">Reference proteome</keyword>
<dbReference type="GeneID" id="60404609"/>
<dbReference type="EMBL" id="HG736579">
    <property type="protein sequence ID" value="CDJ36691.1"/>
    <property type="molecule type" value="Genomic_DNA"/>
</dbReference>
<dbReference type="VEuPathDB" id="ToxoDB:EMH_0093700"/>
<sequence>MQVHSSLLPRTSRVDGWLRGECKVACECVEASSMKPVQDVALPSCGLREMAVSTYMRVEYVDRRGYGCPVAGMELRSGTARLLRRKRIFTNAERAAHVVDSPVERVLGVVTVGWEVSVFACLTAHLSPVSVFASGDADSIECCGALGWVEDRTSSLPPHV</sequence>
<evidence type="ECO:0000313" key="1">
    <source>
        <dbReference type="EMBL" id="CDJ36691.1"/>
    </source>
</evidence>
<reference evidence="1" key="2">
    <citation type="submission" date="2013-10" db="EMBL/GenBank/DDBJ databases">
        <authorList>
            <person name="Aslett M."/>
        </authorList>
    </citation>
    <scope>NUCLEOTIDE SEQUENCE [LARGE SCALE GENOMIC DNA]</scope>
    <source>
        <strain evidence="1">Houghton</strain>
    </source>
</reference>
<dbReference type="Proteomes" id="UP000030744">
    <property type="component" value="Unassembled WGS sequence"/>
</dbReference>
<reference evidence="1" key="1">
    <citation type="submission" date="2013-10" db="EMBL/GenBank/DDBJ databases">
        <title>Genomic analysis of the causative agents of coccidiosis in chickens.</title>
        <authorList>
            <person name="Reid A.J."/>
            <person name="Blake D."/>
            <person name="Billington K."/>
            <person name="Browne H."/>
            <person name="Dunn M."/>
            <person name="Hung S."/>
            <person name="Kawahara F."/>
            <person name="Miranda-Saavedra D."/>
            <person name="Mourier T."/>
            <person name="Nagra H."/>
            <person name="Otto T.D."/>
            <person name="Rawlings N."/>
            <person name="Sanchez A."/>
            <person name="Sanders M."/>
            <person name="Subramaniam C."/>
            <person name="Tay Y."/>
            <person name="Dear P."/>
            <person name="Doerig C."/>
            <person name="Gruber A."/>
            <person name="Parkinson J."/>
            <person name="Shirley M."/>
            <person name="Wan K.L."/>
            <person name="Berriman M."/>
            <person name="Tomley F."/>
            <person name="Pain A."/>
        </authorList>
    </citation>
    <scope>NUCLEOTIDE SEQUENCE [LARGE SCALE GENOMIC DNA]</scope>
    <source>
        <strain evidence="1">Houghton</strain>
    </source>
</reference>
<gene>
    <name evidence="1" type="ORF">EMH_0093700</name>
</gene>
<evidence type="ECO:0000313" key="2">
    <source>
        <dbReference type="Proteomes" id="UP000030744"/>
    </source>
</evidence>
<accession>U6KIQ5</accession>
<organism evidence="1 2">
    <name type="scientific">Eimeria mitis</name>
    <dbReference type="NCBI Taxonomy" id="44415"/>
    <lineage>
        <taxon>Eukaryota</taxon>
        <taxon>Sar</taxon>
        <taxon>Alveolata</taxon>
        <taxon>Apicomplexa</taxon>
        <taxon>Conoidasida</taxon>
        <taxon>Coccidia</taxon>
        <taxon>Eucoccidiorida</taxon>
        <taxon>Eimeriorina</taxon>
        <taxon>Eimeriidae</taxon>
        <taxon>Eimeria</taxon>
    </lineage>
</organism>